<dbReference type="PANTHER" id="PTHR43151">
    <property type="entry name" value="FEOA FAMILY PROTEIN"/>
    <property type="match status" value="1"/>
</dbReference>
<keyword evidence="1" id="KW-0408">Iron</keyword>
<dbReference type="InterPro" id="IPR038157">
    <property type="entry name" value="FeoA_core_dom"/>
</dbReference>
<name>A0A9D2S6P9_9FIRM</name>
<dbReference type="SUPFAM" id="SSF50037">
    <property type="entry name" value="C-terminal domain of transcriptional repressors"/>
    <property type="match status" value="1"/>
</dbReference>
<dbReference type="GO" id="GO:0046914">
    <property type="term" value="F:transition metal ion binding"/>
    <property type="evidence" value="ECO:0007669"/>
    <property type="project" value="InterPro"/>
</dbReference>
<evidence type="ECO:0000256" key="1">
    <source>
        <dbReference type="ARBA" id="ARBA00023004"/>
    </source>
</evidence>
<feature type="domain" description="Ferrous iron transporter FeoA-like" evidence="2">
    <location>
        <begin position="2"/>
        <end position="69"/>
    </location>
</feature>
<dbReference type="Proteomes" id="UP000824211">
    <property type="component" value="Unassembled WGS sequence"/>
</dbReference>
<organism evidence="3 4">
    <name type="scientific">Candidatus Faecalibacterium faecipullorum</name>
    <dbReference type="NCBI Taxonomy" id="2838578"/>
    <lineage>
        <taxon>Bacteria</taxon>
        <taxon>Bacillati</taxon>
        <taxon>Bacillota</taxon>
        <taxon>Clostridia</taxon>
        <taxon>Eubacteriales</taxon>
        <taxon>Oscillospiraceae</taxon>
        <taxon>Faecalibacterium</taxon>
    </lineage>
</organism>
<evidence type="ECO:0000313" key="3">
    <source>
        <dbReference type="EMBL" id="HJB58079.1"/>
    </source>
</evidence>
<accession>A0A9D2S6P9</accession>
<reference evidence="3" key="1">
    <citation type="journal article" date="2021" name="PeerJ">
        <title>Extensive microbial diversity within the chicken gut microbiome revealed by metagenomics and culture.</title>
        <authorList>
            <person name="Gilroy R."/>
            <person name="Ravi A."/>
            <person name="Getino M."/>
            <person name="Pursley I."/>
            <person name="Horton D.L."/>
            <person name="Alikhan N.F."/>
            <person name="Baker D."/>
            <person name="Gharbi K."/>
            <person name="Hall N."/>
            <person name="Watson M."/>
            <person name="Adriaenssens E.M."/>
            <person name="Foster-Nyarko E."/>
            <person name="Jarju S."/>
            <person name="Secka A."/>
            <person name="Antonio M."/>
            <person name="Oren A."/>
            <person name="Chaudhuri R.R."/>
            <person name="La Ragione R."/>
            <person name="Hildebrand F."/>
            <person name="Pallen M.J."/>
        </authorList>
    </citation>
    <scope>NUCLEOTIDE SEQUENCE</scope>
    <source>
        <strain evidence="3">ChiHjej9B8-13557</strain>
    </source>
</reference>
<dbReference type="InterPro" id="IPR007167">
    <property type="entry name" value="Fe-transptr_FeoA-like"/>
</dbReference>
<dbReference type="Pfam" id="PF04023">
    <property type="entry name" value="FeoA"/>
    <property type="match status" value="1"/>
</dbReference>
<protein>
    <submittedName>
        <fullName evidence="3">Ferrous iron transport protein A</fullName>
    </submittedName>
</protein>
<dbReference type="SMART" id="SM00899">
    <property type="entry name" value="FeoA"/>
    <property type="match status" value="1"/>
</dbReference>
<evidence type="ECO:0000313" key="4">
    <source>
        <dbReference type="Proteomes" id="UP000824211"/>
    </source>
</evidence>
<proteinExistence type="predicted"/>
<evidence type="ECO:0000259" key="2">
    <source>
        <dbReference type="SMART" id="SM00899"/>
    </source>
</evidence>
<gene>
    <name evidence="3" type="ORF">H9771_00175</name>
</gene>
<dbReference type="EMBL" id="DWXX01000002">
    <property type="protein sequence ID" value="HJB58079.1"/>
    <property type="molecule type" value="Genomic_DNA"/>
</dbReference>
<dbReference type="Gene3D" id="2.30.30.90">
    <property type="match status" value="1"/>
</dbReference>
<comment type="caution">
    <text evidence="3">The sequence shown here is derived from an EMBL/GenBank/DDBJ whole genome shotgun (WGS) entry which is preliminary data.</text>
</comment>
<reference evidence="3" key="2">
    <citation type="submission" date="2021-04" db="EMBL/GenBank/DDBJ databases">
        <authorList>
            <person name="Gilroy R."/>
        </authorList>
    </citation>
    <scope>NUCLEOTIDE SEQUENCE</scope>
    <source>
        <strain evidence="3">ChiHjej9B8-13557</strain>
    </source>
</reference>
<dbReference type="PANTHER" id="PTHR43151:SF1">
    <property type="entry name" value="SSR2333 PROTEIN"/>
    <property type="match status" value="1"/>
</dbReference>
<sequence>MMPLTMARPGETVTVRRITGRDDVRRHLAELGVVADSPVTVVQSIAGNLVVQVKGGRIALDSRMAGRILY</sequence>
<dbReference type="AlphaFoldDB" id="A0A9D2S6P9"/>
<dbReference type="InterPro" id="IPR008988">
    <property type="entry name" value="Transcriptional_repressor_C"/>
</dbReference>
<dbReference type="InterPro" id="IPR053184">
    <property type="entry name" value="FeoA-like"/>
</dbReference>